<accession>A0ABR4ZGI0</accession>
<evidence type="ECO:0000313" key="3">
    <source>
        <dbReference type="Proteomes" id="UP000031364"/>
    </source>
</evidence>
<gene>
    <name evidence="2" type="ORF">FG87_14735</name>
</gene>
<reference evidence="2 3" key="1">
    <citation type="journal article" date="2014" name="Int. J. Syst. Evol. Microbiol.">
        <title>Nocardia vulneris sp. nov., isolated from wounds of human patients in North America.</title>
        <authorList>
            <person name="Lasker B.A."/>
            <person name="Bell M."/>
            <person name="Klenk H.P."/>
            <person name="Sproer C."/>
            <person name="Schumann C."/>
            <person name="Schumann P."/>
            <person name="Brown J.M."/>
        </authorList>
    </citation>
    <scope>NUCLEOTIDE SEQUENCE [LARGE SCALE GENOMIC DNA]</scope>
    <source>
        <strain evidence="2 3">W9851</strain>
    </source>
</reference>
<feature type="compositionally biased region" description="Low complexity" evidence="1">
    <location>
        <begin position="14"/>
        <end position="23"/>
    </location>
</feature>
<dbReference type="EMBL" id="JNFP01000015">
    <property type="protein sequence ID" value="KIA64215.1"/>
    <property type="molecule type" value="Genomic_DNA"/>
</dbReference>
<comment type="caution">
    <text evidence="2">The sequence shown here is derived from an EMBL/GenBank/DDBJ whole genome shotgun (WGS) entry which is preliminary data.</text>
</comment>
<feature type="region of interest" description="Disordered" evidence="1">
    <location>
        <begin position="1"/>
        <end position="23"/>
    </location>
</feature>
<proteinExistence type="predicted"/>
<keyword evidence="3" id="KW-1185">Reference proteome</keyword>
<organism evidence="2 3">
    <name type="scientific">Nocardia vulneris</name>
    <dbReference type="NCBI Taxonomy" id="1141657"/>
    <lineage>
        <taxon>Bacteria</taxon>
        <taxon>Bacillati</taxon>
        <taxon>Actinomycetota</taxon>
        <taxon>Actinomycetes</taxon>
        <taxon>Mycobacteriales</taxon>
        <taxon>Nocardiaceae</taxon>
        <taxon>Nocardia</taxon>
    </lineage>
</organism>
<name>A0ABR4ZGI0_9NOCA</name>
<protein>
    <submittedName>
        <fullName evidence="2">Uncharacterized protein</fullName>
    </submittedName>
</protein>
<sequence length="95" mass="9795">MMFALATAADVSEPDPAGVPAAHADVVPPHAATFAATLGFSARPSSAQLDAVRQLNAHATSSEQWRRAFGDAIRGWAEGRLGNPPVQKLSPSSCG</sequence>
<evidence type="ECO:0000256" key="1">
    <source>
        <dbReference type="SAM" id="MobiDB-lite"/>
    </source>
</evidence>
<evidence type="ECO:0000313" key="2">
    <source>
        <dbReference type="EMBL" id="KIA64215.1"/>
    </source>
</evidence>
<dbReference type="Proteomes" id="UP000031364">
    <property type="component" value="Unassembled WGS sequence"/>
</dbReference>